<dbReference type="NCBIfam" id="TIGR00613">
    <property type="entry name" value="reco"/>
    <property type="match status" value="1"/>
</dbReference>
<evidence type="ECO:0000256" key="3">
    <source>
        <dbReference type="ARBA" id="ARBA00022763"/>
    </source>
</evidence>
<dbReference type="Pfam" id="PF02565">
    <property type="entry name" value="RecO_C"/>
    <property type="match status" value="1"/>
</dbReference>
<dbReference type="Pfam" id="PF11967">
    <property type="entry name" value="RecO_N"/>
    <property type="match status" value="1"/>
</dbReference>
<dbReference type="HAMAP" id="MF_00201">
    <property type="entry name" value="RecO"/>
    <property type="match status" value="1"/>
</dbReference>
<dbReference type="GO" id="GO:0006302">
    <property type="term" value="P:double-strand break repair"/>
    <property type="evidence" value="ECO:0007669"/>
    <property type="project" value="TreeGrafter"/>
</dbReference>
<dbReference type="InterPro" id="IPR022572">
    <property type="entry name" value="DNA_rep/recomb_RecO_N"/>
</dbReference>
<comment type="function">
    <text evidence="7">Involved in DNA repair and RecF pathway recombination.</text>
</comment>
<proteinExistence type="inferred from homology"/>
<evidence type="ECO:0000313" key="10">
    <source>
        <dbReference type="Proteomes" id="UP000052013"/>
    </source>
</evidence>
<dbReference type="EMBL" id="AZEY01000093">
    <property type="protein sequence ID" value="KRL64257.1"/>
    <property type="molecule type" value="Genomic_DNA"/>
</dbReference>
<dbReference type="InterPro" id="IPR003717">
    <property type="entry name" value="RecO"/>
</dbReference>
<reference evidence="9 10" key="1">
    <citation type="journal article" date="2015" name="Genome Announc.">
        <title>Expanding the biotechnology potential of lactobacilli through comparative genomics of 213 strains and associated genera.</title>
        <authorList>
            <person name="Sun Z."/>
            <person name="Harris H.M."/>
            <person name="McCann A."/>
            <person name="Guo C."/>
            <person name="Argimon S."/>
            <person name="Zhang W."/>
            <person name="Yang X."/>
            <person name="Jeffery I.B."/>
            <person name="Cooney J.C."/>
            <person name="Kagawa T.F."/>
            <person name="Liu W."/>
            <person name="Song Y."/>
            <person name="Salvetti E."/>
            <person name="Wrobel A."/>
            <person name="Rasinkangas P."/>
            <person name="Parkhill J."/>
            <person name="Rea M.C."/>
            <person name="O'Sullivan O."/>
            <person name="Ritari J."/>
            <person name="Douillard F.P."/>
            <person name="Paul Ross R."/>
            <person name="Yang R."/>
            <person name="Briner A.E."/>
            <person name="Felis G.E."/>
            <person name="de Vos W.M."/>
            <person name="Barrangou R."/>
            <person name="Klaenhammer T.R."/>
            <person name="Caufield P.W."/>
            <person name="Cui Y."/>
            <person name="Zhang H."/>
            <person name="O'Toole P.W."/>
        </authorList>
    </citation>
    <scope>NUCLEOTIDE SEQUENCE [LARGE SCALE GENOMIC DNA]</scope>
    <source>
        <strain evidence="9 10">DSM 14421</strain>
    </source>
</reference>
<dbReference type="PANTHER" id="PTHR33991">
    <property type="entry name" value="DNA REPAIR PROTEIN RECO"/>
    <property type="match status" value="1"/>
</dbReference>
<dbReference type="InterPro" id="IPR037278">
    <property type="entry name" value="ARFGAP/RecO"/>
</dbReference>
<keyword evidence="5 7" id="KW-0234">DNA repair</keyword>
<evidence type="ECO:0000256" key="4">
    <source>
        <dbReference type="ARBA" id="ARBA00023172"/>
    </source>
</evidence>
<dbReference type="GO" id="GO:0006310">
    <property type="term" value="P:DNA recombination"/>
    <property type="evidence" value="ECO:0007669"/>
    <property type="project" value="UniProtKB-UniRule"/>
</dbReference>
<dbReference type="InterPro" id="IPR042242">
    <property type="entry name" value="RecO_C"/>
</dbReference>
<dbReference type="SUPFAM" id="SSF50249">
    <property type="entry name" value="Nucleic acid-binding proteins"/>
    <property type="match status" value="1"/>
</dbReference>
<keyword evidence="3 7" id="KW-0227">DNA damage</keyword>
<dbReference type="PATRIC" id="fig|1423739.3.peg.1328"/>
<feature type="domain" description="DNA replication/recombination mediator RecO N-terminal" evidence="8">
    <location>
        <begin position="11"/>
        <end position="76"/>
    </location>
</feature>
<evidence type="ECO:0000259" key="8">
    <source>
        <dbReference type="Pfam" id="PF11967"/>
    </source>
</evidence>
<evidence type="ECO:0000256" key="5">
    <source>
        <dbReference type="ARBA" id="ARBA00023204"/>
    </source>
</evidence>
<organism evidence="9 10">
    <name type="scientific">Lentilactobacillus diolivorans DSM 14421</name>
    <dbReference type="NCBI Taxonomy" id="1423739"/>
    <lineage>
        <taxon>Bacteria</taxon>
        <taxon>Bacillati</taxon>
        <taxon>Bacillota</taxon>
        <taxon>Bacilli</taxon>
        <taxon>Lactobacillales</taxon>
        <taxon>Lactobacillaceae</taxon>
        <taxon>Lentilactobacillus</taxon>
    </lineage>
</organism>
<dbReference type="STRING" id="1423739.FC85_GL001272"/>
<sequence length="255" mass="29505">MNVATGDRADFNGILLYTKDYRERDLLVKFLTREFGKKMFLVRGAKRPKFKMRAAILPFTYGLYGGDIQSNGLSYIINDKRLDHFQAMAEDIAKNAYATYIMSLIDLAFQDGEPIPAWYDKLLVGLNLINEGFDAEIIANIFEIQLLKPFGVAPNWVDCAICHRRDLPFDYSETYGGLLCQNHWDKDPYRLHLDPRTIYYLRLFSVVDLSKLTHIKVNDTTKKTLRQVIDQIYVRSVGVTPKSKRFIDQLGKFKI</sequence>
<protein>
    <recommendedName>
        <fullName evidence="2 7">DNA repair protein RecO</fullName>
    </recommendedName>
    <alternativeName>
        <fullName evidence="6 7">Recombination protein O</fullName>
    </alternativeName>
</protein>
<evidence type="ECO:0000256" key="2">
    <source>
        <dbReference type="ARBA" id="ARBA00021310"/>
    </source>
</evidence>
<evidence type="ECO:0000256" key="6">
    <source>
        <dbReference type="ARBA" id="ARBA00033409"/>
    </source>
</evidence>
<accession>A0A0R1S5V0</accession>
<keyword evidence="4 7" id="KW-0233">DNA recombination</keyword>
<dbReference type="GO" id="GO:0043590">
    <property type="term" value="C:bacterial nucleoid"/>
    <property type="evidence" value="ECO:0007669"/>
    <property type="project" value="TreeGrafter"/>
</dbReference>
<comment type="caution">
    <text evidence="9">The sequence shown here is derived from an EMBL/GenBank/DDBJ whole genome shotgun (WGS) entry which is preliminary data.</text>
</comment>
<dbReference type="InterPro" id="IPR012340">
    <property type="entry name" value="NA-bd_OB-fold"/>
</dbReference>
<dbReference type="Proteomes" id="UP000052013">
    <property type="component" value="Unassembled WGS sequence"/>
</dbReference>
<dbReference type="AlphaFoldDB" id="A0A0R1S5V0"/>
<comment type="similarity">
    <text evidence="1 7">Belongs to the RecO family.</text>
</comment>
<evidence type="ECO:0000256" key="1">
    <source>
        <dbReference type="ARBA" id="ARBA00007452"/>
    </source>
</evidence>
<gene>
    <name evidence="7" type="primary">recO</name>
    <name evidence="9" type="ORF">FC85_GL001272</name>
</gene>
<evidence type="ECO:0000313" key="9">
    <source>
        <dbReference type="EMBL" id="KRL64257.1"/>
    </source>
</evidence>
<dbReference type="Gene3D" id="1.20.1440.120">
    <property type="entry name" value="Recombination protein O, C-terminal domain"/>
    <property type="match status" value="1"/>
</dbReference>
<dbReference type="Gene3D" id="2.40.50.140">
    <property type="entry name" value="Nucleic acid-binding proteins"/>
    <property type="match status" value="1"/>
</dbReference>
<evidence type="ECO:0000256" key="7">
    <source>
        <dbReference type="HAMAP-Rule" id="MF_00201"/>
    </source>
</evidence>
<dbReference type="PANTHER" id="PTHR33991:SF1">
    <property type="entry name" value="DNA REPAIR PROTEIN RECO"/>
    <property type="match status" value="1"/>
</dbReference>
<name>A0A0R1S5V0_9LACO</name>
<dbReference type="SUPFAM" id="SSF57863">
    <property type="entry name" value="ArfGap/RecO-like zinc finger"/>
    <property type="match status" value="1"/>
</dbReference>